<dbReference type="CDD" id="cd08504">
    <property type="entry name" value="PBP2_OppA"/>
    <property type="match status" value="1"/>
</dbReference>
<proteinExistence type="inferred from homology"/>
<dbReference type="PROSITE" id="PS51257">
    <property type="entry name" value="PROKAR_LIPOPROTEIN"/>
    <property type="match status" value="1"/>
</dbReference>
<sequence>MAKHKRNFFATVLPGGVFSCGVFVLAAMPPAPAFAVQPQPGETLAAVQEYRYWLPDAIKTLDPQMISTPDEGDAVRQLFEGLMNEDATGAPVPGVADSVDVSGDGLTYRFHLRPGAKWSNGDPVTADDFVYAWRRLADPGTAAEYGDFVLLMNLANAEAVQKGDADPADLGVAAVDDRTLQVTLSRPTPSFLTMVTNPVTFPVPRKIIEAAGAGWTRPGTLVGNGAYVLSAHDLATGIEMTKNPAYWDAANVVMARVTGEVLANPQQAVDRFAAGTLDRAPVPLGQPLPPAISAPGSVQRIPAPCTYAFLFNLGEKGPQALKDVRVRAALSYTFPRDEVTRDILQGAPYPAYSWTHRAIQGVVMPPVDYAGWTQPQRIEQARGLLTEAGFGPENPLELTLRFNTDPLHRKIAEAAARAWQPLGVKLSLDDADWRQQAEWLRTGDFQIARYAWCADYNDAASFLNFMTSDGPNPGGYRNADFDRLMQTARTAPDPAADYGQAELILSQDMPLIPVYHYARATLLSPRIKGVSLQNAMGHWLAKDMYRVE</sequence>
<dbReference type="Pfam" id="PF00496">
    <property type="entry name" value="SBP_bac_5"/>
    <property type="match status" value="1"/>
</dbReference>
<comment type="caution">
    <text evidence="7">The sequence shown here is derived from an EMBL/GenBank/DDBJ whole genome shotgun (WGS) entry which is preliminary data.</text>
</comment>
<keyword evidence="4 5" id="KW-0732">Signal</keyword>
<evidence type="ECO:0000259" key="6">
    <source>
        <dbReference type="Pfam" id="PF00496"/>
    </source>
</evidence>
<dbReference type="SUPFAM" id="SSF53850">
    <property type="entry name" value="Periplasmic binding protein-like II"/>
    <property type="match status" value="1"/>
</dbReference>
<keyword evidence="3" id="KW-0813">Transport</keyword>
<name>A0ABW4R8K6_9RHOB</name>
<gene>
    <name evidence="7" type="ORF">ACFSCT_12045</name>
</gene>
<evidence type="ECO:0000313" key="7">
    <source>
        <dbReference type="EMBL" id="MFD1882445.1"/>
    </source>
</evidence>
<dbReference type="PANTHER" id="PTHR30290:SF10">
    <property type="entry name" value="PERIPLASMIC OLIGOPEPTIDE-BINDING PROTEIN-RELATED"/>
    <property type="match status" value="1"/>
</dbReference>
<accession>A0ABW4R8K6</accession>
<dbReference type="Proteomes" id="UP001597213">
    <property type="component" value="Unassembled WGS sequence"/>
</dbReference>
<evidence type="ECO:0000256" key="1">
    <source>
        <dbReference type="ARBA" id="ARBA00004418"/>
    </source>
</evidence>
<comment type="similarity">
    <text evidence="2">Belongs to the bacterial solute-binding protein 5 family.</text>
</comment>
<keyword evidence="8" id="KW-1185">Reference proteome</keyword>
<feature type="chain" id="PRO_5046479832" evidence="5">
    <location>
        <begin position="36"/>
        <end position="548"/>
    </location>
</feature>
<comment type="subcellular location">
    <subcellularLocation>
        <location evidence="1">Periplasm</location>
    </subcellularLocation>
</comment>
<reference evidence="8" key="1">
    <citation type="journal article" date="2019" name="Int. J. Syst. Evol. Microbiol.">
        <title>The Global Catalogue of Microorganisms (GCM) 10K type strain sequencing project: providing services to taxonomists for standard genome sequencing and annotation.</title>
        <authorList>
            <consortium name="The Broad Institute Genomics Platform"/>
            <consortium name="The Broad Institute Genome Sequencing Center for Infectious Disease"/>
            <person name="Wu L."/>
            <person name="Ma J."/>
        </authorList>
    </citation>
    <scope>NUCLEOTIDE SEQUENCE [LARGE SCALE GENOMIC DNA]</scope>
    <source>
        <strain evidence="8">CCUG 56029</strain>
    </source>
</reference>
<organism evidence="7 8">
    <name type="scientific">Paracoccus pacificus</name>
    <dbReference type="NCBI Taxonomy" id="1463598"/>
    <lineage>
        <taxon>Bacteria</taxon>
        <taxon>Pseudomonadati</taxon>
        <taxon>Pseudomonadota</taxon>
        <taxon>Alphaproteobacteria</taxon>
        <taxon>Rhodobacterales</taxon>
        <taxon>Paracoccaceae</taxon>
        <taxon>Paracoccus</taxon>
    </lineage>
</organism>
<dbReference type="Gene3D" id="3.10.105.10">
    <property type="entry name" value="Dipeptide-binding Protein, Domain 3"/>
    <property type="match status" value="1"/>
</dbReference>
<evidence type="ECO:0000256" key="5">
    <source>
        <dbReference type="SAM" id="SignalP"/>
    </source>
</evidence>
<feature type="signal peptide" evidence="5">
    <location>
        <begin position="1"/>
        <end position="35"/>
    </location>
</feature>
<evidence type="ECO:0000256" key="2">
    <source>
        <dbReference type="ARBA" id="ARBA00005695"/>
    </source>
</evidence>
<dbReference type="InterPro" id="IPR030678">
    <property type="entry name" value="Peptide/Ni-bd"/>
</dbReference>
<dbReference type="PIRSF" id="PIRSF002741">
    <property type="entry name" value="MppA"/>
    <property type="match status" value="1"/>
</dbReference>
<dbReference type="PANTHER" id="PTHR30290">
    <property type="entry name" value="PERIPLASMIC BINDING COMPONENT OF ABC TRANSPORTER"/>
    <property type="match status" value="1"/>
</dbReference>
<dbReference type="Gene3D" id="3.40.190.10">
    <property type="entry name" value="Periplasmic binding protein-like II"/>
    <property type="match status" value="1"/>
</dbReference>
<dbReference type="InterPro" id="IPR039424">
    <property type="entry name" value="SBP_5"/>
</dbReference>
<evidence type="ECO:0000256" key="3">
    <source>
        <dbReference type="ARBA" id="ARBA00022448"/>
    </source>
</evidence>
<dbReference type="EMBL" id="JBHUEN010000034">
    <property type="protein sequence ID" value="MFD1882445.1"/>
    <property type="molecule type" value="Genomic_DNA"/>
</dbReference>
<dbReference type="RefSeq" id="WP_379143072.1">
    <property type="nucleotide sequence ID" value="NZ_JBHUEN010000034.1"/>
</dbReference>
<feature type="domain" description="Solute-binding protein family 5" evidence="6">
    <location>
        <begin position="91"/>
        <end position="471"/>
    </location>
</feature>
<dbReference type="Gene3D" id="3.90.76.10">
    <property type="entry name" value="Dipeptide-binding Protein, Domain 1"/>
    <property type="match status" value="1"/>
</dbReference>
<evidence type="ECO:0000313" key="8">
    <source>
        <dbReference type="Proteomes" id="UP001597213"/>
    </source>
</evidence>
<dbReference type="InterPro" id="IPR000914">
    <property type="entry name" value="SBP_5_dom"/>
</dbReference>
<evidence type="ECO:0000256" key="4">
    <source>
        <dbReference type="ARBA" id="ARBA00022729"/>
    </source>
</evidence>
<protein>
    <submittedName>
        <fullName evidence="7">Peptide ABC transporter substrate-binding protein</fullName>
    </submittedName>
</protein>